<organism evidence="2 3">
    <name type="scientific">Lentinula edodes</name>
    <name type="common">Shiitake mushroom</name>
    <name type="synonym">Lentinus edodes</name>
    <dbReference type="NCBI Taxonomy" id="5353"/>
    <lineage>
        <taxon>Eukaryota</taxon>
        <taxon>Fungi</taxon>
        <taxon>Dikarya</taxon>
        <taxon>Basidiomycota</taxon>
        <taxon>Agaricomycotina</taxon>
        <taxon>Agaricomycetes</taxon>
        <taxon>Agaricomycetidae</taxon>
        <taxon>Agaricales</taxon>
        <taxon>Marasmiineae</taxon>
        <taxon>Omphalotaceae</taxon>
        <taxon>Lentinula</taxon>
    </lineage>
</organism>
<keyword evidence="3" id="KW-1185">Reference proteome</keyword>
<name>A0A1Q3ED04_LENED</name>
<reference evidence="2 3" key="2">
    <citation type="submission" date="2017-02" db="EMBL/GenBank/DDBJ databases">
        <title>A genome survey and senescence transcriptome analysis in Lentinula edodes.</title>
        <authorList>
            <person name="Sakamoto Y."/>
            <person name="Nakade K."/>
            <person name="Sato S."/>
            <person name="Yoshida Y."/>
            <person name="Miyazaki K."/>
            <person name="Natsume S."/>
            <person name="Konno N."/>
        </authorList>
    </citation>
    <scope>NUCLEOTIDE SEQUENCE [LARGE SCALE GENOMIC DNA]</scope>
    <source>
        <strain evidence="2 3">NBRC 111202</strain>
    </source>
</reference>
<feature type="compositionally biased region" description="Polar residues" evidence="1">
    <location>
        <begin position="131"/>
        <end position="145"/>
    </location>
</feature>
<reference evidence="2 3" key="1">
    <citation type="submission" date="2016-08" db="EMBL/GenBank/DDBJ databases">
        <authorList>
            <consortium name="Lentinula edodes genome sequencing consortium"/>
            <person name="Sakamoto Y."/>
            <person name="Nakade K."/>
            <person name="Sato S."/>
            <person name="Yoshida Y."/>
            <person name="Miyazaki K."/>
            <person name="Natsume S."/>
            <person name="Konno N."/>
        </authorList>
    </citation>
    <scope>NUCLEOTIDE SEQUENCE [LARGE SCALE GENOMIC DNA]</scope>
    <source>
        <strain evidence="2 3">NBRC 111202</strain>
    </source>
</reference>
<sequence length="355" mass="38845">MTKGSHELDVILEVPKSQPTLLPSQQITPEARAARLALIVEAQRKAGCERSQAQLSLTVADDALCHVAAEQAVKAAAALQAMVAARSQAQHDLDNADGNLSHTFEQIIQSFNSLQTLFTPPSTPSCHKKTPASQPATPSRPKTQVQKRFESPASVIAPAIIPGGRLELPTAAVPSCPEPARCSAAPASQAVGPWYVVYHGRDGHQGFFDRFNGADEELSVKDITQFYEHRLYKKFDSFDKAWMFWTEVKDSGVLDLLRDPPTKGEVFVVIKGASPGVYMNRMLLLIEGLAWRGGEVMSGNGKKARFEDVFKQWDAQNLTQRLSRNGPLREFRTAGASQDVGEELAMDDYAEAETV</sequence>
<evidence type="ECO:0000313" key="2">
    <source>
        <dbReference type="EMBL" id="GAW05081.1"/>
    </source>
</evidence>
<comment type="caution">
    <text evidence="2">The sequence shown here is derived from an EMBL/GenBank/DDBJ whole genome shotgun (WGS) entry which is preliminary data.</text>
</comment>
<dbReference type="AlphaFoldDB" id="A0A1Q3ED04"/>
<dbReference type="EMBL" id="BDGU01000226">
    <property type="protein sequence ID" value="GAW05081.1"/>
    <property type="molecule type" value="Genomic_DNA"/>
</dbReference>
<protein>
    <submittedName>
        <fullName evidence="2">Uncharacterized protein</fullName>
    </submittedName>
</protein>
<gene>
    <name evidence="2" type="ORF">LENED_006915</name>
</gene>
<accession>A0A1Q3ED04</accession>
<evidence type="ECO:0000256" key="1">
    <source>
        <dbReference type="SAM" id="MobiDB-lite"/>
    </source>
</evidence>
<dbReference type="Proteomes" id="UP000188533">
    <property type="component" value="Unassembled WGS sequence"/>
</dbReference>
<feature type="region of interest" description="Disordered" evidence="1">
    <location>
        <begin position="119"/>
        <end position="145"/>
    </location>
</feature>
<evidence type="ECO:0000313" key="3">
    <source>
        <dbReference type="Proteomes" id="UP000188533"/>
    </source>
</evidence>
<proteinExistence type="predicted"/>